<dbReference type="RefSeq" id="WP_143094222.1">
    <property type="nucleotide sequence ID" value="NZ_BBPN01000034.1"/>
</dbReference>
<dbReference type="STRING" id="235985.SAMN05414137_103347"/>
<feature type="transmembrane region" description="Helical" evidence="9">
    <location>
        <begin position="232"/>
        <end position="250"/>
    </location>
</feature>
<feature type="transmembrane region" description="Helical" evidence="9">
    <location>
        <begin position="372"/>
        <end position="393"/>
    </location>
</feature>
<evidence type="ECO:0000313" key="10">
    <source>
        <dbReference type="EMBL" id="SEK75304.1"/>
    </source>
</evidence>
<evidence type="ECO:0000256" key="6">
    <source>
        <dbReference type="ARBA" id="ARBA00022989"/>
    </source>
</evidence>
<dbReference type="GO" id="GO:0009103">
    <property type="term" value="P:lipopolysaccharide biosynthetic process"/>
    <property type="evidence" value="ECO:0007669"/>
    <property type="project" value="UniProtKB-ARBA"/>
</dbReference>
<feature type="transmembrane region" description="Helical" evidence="9">
    <location>
        <begin position="400"/>
        <end position="418"/>
    </location>
</feature>
<keyword evidence="6 9" id="KW-1133">Transmembrane helix</keyword>
<keyword evidence="7 9" id="KW-0472">Membrane</keyword>
<evidence type="ECO:0000256" key="9">
    <source>
        <dbReference type="SAM" id="Phobius"/>
    </source>
</evidence>
<accession>A0A1H7JLN3</accession>
<feature type="compositionally biased region" description="Low complexity" evidence="8">
    <location>
        <begin position="34"/>
        <end position="47"/>
    </location>
</feature>
<evidence type="ECO:0000256" key="5">
    <source>
        <dbReference type="ARBA" id="ARBA00022692"/>
    </source>
</evidence>
<keyword evidence="4 10" id="KW-0808">Transferase</keyword>
<protein>
    <submittedName>
        <fullName evidence="10">4-amino-4-deoxy-L-arabinose transferase</fullName>
    </submittedName>
</protein>
<feature type="transmembrane region" description="Helical" evidence="9">
    <location>
        <begin position="114"/>
        <end position="133"/>
    </location>
</feature>
<keyword evidence="3" id="KW-0328">Glycosyltransferase</keyword>
<feature type="transmembrane region" description="Helical" evidence="9">
    <location>
        <begin position="262"/>
        <end position="284"/>
    </location>
</feature>
<reference evidence="11" key="1">
    <citation type="submission" date="2016-10" db="EMBL/GenBank/DDBJ databases">
        <authorList>
            <person name="Varghese N."/>
        </authorList>
    </citation>
    <scope>NUCLEOTIDE SEQUENCE [LARGE SCALE GENOMIC DNA]</scope>
    <source>
        <strain evidence="11">DSM 45096 / BCRC 16803 / CGMCC 4.1857 / CIP 109030 / JCM 12277 / KCTC 19219 / NBRC 100920 / 33214</strain>
    </source>
</reference>
<gene>
    <name evidence="10" type="ORF">SAMN05414137_103347</name>
</gene>
<evidence type="ECO:0000256" key="8">
    <source>
        <dbReference type="SAM" id="MobiDB-lite"/>
    </source>
</evidence>
<evidence type="ECO:0000313" key="11">
    <source>
        <dbReference type="Proteomes" id="UP000183015"/>
    </source>
</evidence>
<dbReference type="OrthoDB" id="4909654at2"/>
<dbReference type="AlphaFoldDB" id="A0A1H7JLN3"/>
<dbReference type="eggNOG" id="COG1807">
    <property type="taxonomic scope" value="Bacteria"/>
</dbReference>
<feature type="transmembrane region" description="Helical" evidence="9">
    <location>
        <begin position="340"/>
        <end position="360"/>
    </location>
</feature>
<dbReference type="EMBL" id="FOAZ01000003">
    <property type="protein sequence ID" value="SEK75304.1"/>
    <property type="molecule type" value="Genomic_DNA"/>
</dbReference>
<dbReference type="PANTHER" id="PTHR33908:SF11">
    <property type="entry name" value="MEMBRANE PROTEIN"/>
    <property type="match status" value="1"/>
</dbReference>
<organism evidence="10 11">
    <name type="scientific">Streptacidiphilus jiangxiensis</name>
    <dbReference type="NCBI Taxonomy" id="235985"/>
    <lineage>
        <taxon>Bacteria</taxon>
        <taxon>Bacillati</taxon>
        <taxon>Actinomycetota</taxon>
        <taxon>Actinomycetes</taxon>
        <taxon>Kitasatosporales</taxon>
        <taxon>Streptomycetaceae</taxon>
        <taxon>Streptacidiphilus</taxon>
    </lineage>
</organism>
<feature type="transmembrane region" description="Helical" evidence="9">
    <location>
        <begin position="163"/>
        <end position="184"/>
    </location>
</feature>
<comment type="subcellular location">
    <subcellularLocation>
        <location evidence="1">Cell membrane</location>
        <topology evidence="1">Multi-pass membrane protein</topology>
    </subcellularLocation>
</comment>
<feature type="transmembrane region" description="Helical" evidence="9">
    <location>
        <begin position="304"/>
        <end position="328"/>
    </location>
</feature>
<dbReference type="Proteomes" id="UP000183015">
    <property type="component" value="Unassembled WGS sequence"/>
</dbReference>
<feature type="transmembrane region" description="Helical" evidence="9">
    <location>
        <begin position="196"/>
        <end position="220"/>
    </location>
</feature>
<evidence type="ECO:0000256" key="4">
    <source>
        <dbReference type="ARBA" id="ARBA00022679"/>
    </source>
</evidence>
<evidence type="ECO:0000256" key="1">
    <source>
        <dbReference type="ARBA" id="ARBA00004651"/>
    </source>
</evidence>
<sequence>MSQGLRSGGQWIRPGADGVPVVTFDPRPSERDLAASAGAEAAGPARSGEPRPPRARLRQDWLPLLGLLLVQGVLSYRLVGTNTAFVDEGTYIYSGYQELGNLLHGRPVAPYESFFSGAPVIYPVVVALADMVGGLTGTRVLSLLFMLSATVAVHLATRRLRGSMAAFFAAALFAGLGPTQFLGIYSTYDAMALACLAWAGYFAVRLATGGSYLCVVPAALTMALADATKYASLLWTPAVLGVAVFAGRTGSPFAWARWRRGLVLFAVWAVALVVPAVAAGRVYWHGFDSTTLQRKIGSDAPSYVARAAASWVGALLVLTVIALAVSWFAARRRDGVRAEFWLVLVLLGAGAAAPANQIRIHTWLSLQKHVDFGAWFACIASGVLLARVFLLLARKVHASLAVACSAALIGVLGCVGAAQAQDMFSAWPDSGPLVTALKPYIQKGTDQYLVEDYDVVAYYFKDDSNWQQWSDLVGKTYQDPVTHQVLTGADAIKAAVAAHQYQVVVLDFMQSPAIDAAVQPALKKAGYRVLTTVVSTRGRTAGKYTIYLAPGFAV</sequence>
<keyword evidence="5 9" id="KW-0812">Transmembrane</keyword>
<keyword evidence="2" id="KW-1003">Cell membrane</keyword>
<dbReference type="GO" id="GO:0016763">
    <property type="term" value="F:pentosyltransferase activity"/>
    <property type="evidence" value="ECO:0007669"/>
    <property type="project" value="TreeGrafter"/>
</dbReference>
<proteinExistence type="predicted"/>
<name>A0A1H7JLN3_STRJI</name>
<dbReference type="InterPro" id="IPR050297">
    <property type="entry name" value="LipidA_mod_glycosyltrf_83"/>
</dbReference>
<evidence type="ECO:0000256" key="2">
    <source>
        <dbReference type="ARBA" id="ARBA00022475"/>
    </source>
</evidence>
<evidence type="ECO:0000256" key="7">
    <source>
        <dbReference type="ARBA" id="ARBA00023136"/>
    </source>
</evidence>
<dbReference type="GO" id="GO:0005886">
    <property type="term" value="C:plasma membrane"/>
    <property type="evidence" value="ECO:0007669"/>
    <property type="project" value="UniProtKB-SubCell"/>
</dbReference>
<evidence type="ECO:0000256" key="3">
    <source>
        <dbReference type="ARBA" id="ARBA00022676"/>
    </source>
</evidence>
<feature type="transmembrane region" description="Helical" evidence="9">
    <location>
        <begin position="140"/>
        <end position="157"/>
    </location>
</feature>
<feature type="transmembrane region" description="Helical" evidence="9">
    <location>
        <begin position="61"/>
        <end position="79"/>
    </location>
</feature>
<keyword evidence="11" id="KW-1185">Reference proteome</keyword>
<dbReference type="PANTHER" id="PTHR33908">
    <property type="entry name" value="MANNOSYLTRANSFERASE YKCB-RELATED"/>
    <property type="match status" value="1"/>
</dbReference>
<feature type="region of interest" description="Disordered" evidence="8">
    <location>
        <begin position="1"/>
        <end position="54"/>
    </location>
</feature>